<comment type="caution">
    <text evidence="2">The sequence shown here is derived from an EMBL/GenBank/DDBJ whole genome shotgun (WGS) entry which is preliminary data.</text>
</comment>
<proteinExistence type="predicted"/>
<evidence type="ECO:0000256" key="1">
    <source>
        <dbReference type="SAM" id="Phobius"/>
    </source>
</evidence>
<evidence type="ECO:0000313" key="2">
    <source>
        <dbReference type="EMBL" id="KAK7086281.1"/>
    </source>
</evidence>
<reference evidence="2 3" key="1">
    <citation type="submission" date="2023-11" db="EMBL/GenBank/DDBJ databases">
        <title>Halocaridina rubra genome assembly.</title>
        <authorList>
            <person name="Smith C."/>
        </authorList>
    </citation>
    <scope>NUCLEOTIDE SEQUENCE [LARGE SCALE GENOMIC DNA]</scope>
    <source>
        <strain evidence="2">EP-1</strain>
        <tissue evidence="2">Whole</tissue>
    </source>
</reference>
<protein>
    <submittedName>
        <fullName evidence="2">Uncharacterized protein</fullName>
    </submittedName>
</protein>
<sequence length="154" mass="16647">RPLGDILGLSGELLATIVASVAFLCCACGVAVVVCVYRRNRALQHTAPPPQTQPAYPMEVSGNYGTNGTFGTMLVEKPPPYPGAPQHTSVIPPGENRISFLLFIGNNMQFREVVTARVNCLSPATRWAAARAIFTPYLKKTLVLPPSFITTIYN</sequence>
<accession>A0AAN9FTJ9</accession>
<keyword evidence="3" id="KW-1185">Reference proteome</keyword>
<dbReference type="EMBL" id="JAXCGZ010000263">
    <property type="protein sequence ID" value="KAK7086281.1"/>
    <property type="molecule type" value="Genomic_DNA"/>
</dbReference>
<keyword evidence="1" id="KW-1133">Transmembrane helix</keyword>
<evidence type="ECO:0000313" key="3">
    <source>
        <dbReference type="Proteomes" id="UP001381693"/>
    </source>
</evidence>
<dbReference type="AlphaFoldDB" id="A0AAN9FTJ9"/>
<dbReference type="Proteomes" id="UP001381693">
    <property type="component" value="Unassembled WGS sequence"/>
</dbReference>
<keyword evidence="1" id="KW-0812">Transmembrane</keyword>
<feature type="transmembrane region" description="Helical" evidence="1">
    <location>
        <begin position="13"/>
        <end position="37"/>
    </location>
</feature>
<keyword evidence="1" id="KW-0472">Membrane</keyword>
<organism evidence="2 3">
    <name type="scientific">Halocaridina rubra</name>
    <name type="common">Hawaiian red shrimp</name>
    <dbReference type="NCBI Taxonomy" id="373956"/>
    <lineage>
        <taxon>Eukaryota</taxon>
        <taxon>Metazoa</taxon>
        <taxon>Ecdysozoa</taxon>
        <taxon>Arthropoda</taxon>
        <taxon>Crustacea</taxon>
        <taxon>Multicrustacea</taxon>
        <taxon>Malacostraca</taxon>
        <taxon>Eumalacostraca</taxon>
        <taxon>Eucarida</taxon>
        <taxon>Decapoda</taxon>
        <taxon>Pleocyemata</taxon>
        <taxon>Caridea</taxon>
        <taxon>Atyoidea</taxon>
        <taxon>Atyidae</taxon>
        <taxon>Halocaridina</taxon>
    </lineage>
</organism>
<feature type="non-terminal residue" evidence="2">
    <location>
        <position position="1"/>
    </location>
</feature>
<gene>
    <name evidence="2" type="ORF">SK128_028601</name>
</gene>
<name>A0AAN9FTJ9_HALRR</name>